<dbReference type="PANTHER" id="PTHR36019:SF3">
    <property type="entry name" value="PLANT_PROTEIN"/>
    <property type="match status" value="1"/>
</dbReference>
<comment type="caution">
    <text evidence="2">The sequence shown here is derived from an EMBL/GenBank/DDBJ whole genome shotgun (WGS) entry which is preliminary data.</text>
</comment>
<feature type="region of interest" description="Disordered" evidence="1">
    <location>
        <begin position="1"/>
        <end position="48"/>
    </location>
</feature>
<sequence length="266" mass="28892">MERSWSGNLTPPPPPRYEKMRSRVGKKGHHRAHSATATMEGDGPRLMRSGGMRRDWSFENLNPRIEDESPWKFADVYFSACELGFMGAIGSSIELNFLSFSLPLVSAIGSSIELNFLSFFLPPSVPPQDGEAKNSNHVGIEPLQQQISSLPFSDQKGISEILYQALIPPTLSQPANYNVDVNVNSSSSSGFLGSTFSLPLLPNFPVTSLSFDNNPSSLVSSSFIGSFSSPNVYSYPRKMEIADDPISTVASSSATATTTIVSTRMP</sequence>
<dbReference type="Proteomes" id="UP001141806">
    <property type="component" value="Unassembled WGS sequence"/>
</dbReference>
<dbReference type="OrthoDB" id="1847777at2759"/>
<organism evidence="2 3">
    <name type="scientific">Protea cynaroides</name>
    <dbReference type="NCBI Taxonomy" id="273540"/>
    <lineage>
        <taxon>Eukaryota</taxon>
        <taxon>Viridiplantae</taxon>
        <taxon>Streptophyta</taxon>
        <taxon>Embryophyta</taxon>
        <taxon>Tracheophyta</taxon>
        <taxon>Spermatophyta</taxon>
        <taxon>Magnoliopsida</taxon>
        <taxon>Proteales</taxon>
        <taxon>Proteaceae</taxon>
        <taxon>Protea</taxon>
    </lineage>
</organism>
<reference evidence="2" key="1">
    <citation type="journal article" date="2023" name="Plant J.">
        <title>The genome of the king protea, Protea cynaroides.</title>
        <authorList>
            <person name="Chang J."/>
            <person name="Duong T.A."/>
            <person name="Schoeman C."/>
            <person name="Ma X."/>
            <person name="Roodt D."/>
            <person name="Barker N."/>
            <person name="Li Z."/>
            <person name="Van de Peer Y."/>
            <person name="Mizrachi E."/>
        </authorList>
    </citation>
    <scope>NUCLEOTIDE SEQUENCE</scope>
    <source>
        <tissue evidence="2">Young leaves</tissue>
    </source>
</reference>
<dbReference type="PANTHER" id="PTHR36019">
    <property type="entry name" value="PLANT/PROTEIN"/>
    <property type="match status" value="1"/>
</dbReference>
<evidence type="ECO:0000313" key="2">
    <source>
        <dbReference type="EMBL" id="KAJ4950762.1"/>
    </source>
</evidence>
<protein>
    <submittedName>
        <fullName evidence="2">Uncharacterized protein</fullName>
    </submittedName>
</protein>
<proteinExistence type="predicted"/>
<evidence type="ECO:0000313" key="3">
    <source>
        <dbReference type="Proteomes" id="UP001141806"/>
    </source>
</evidence>
<name>A0A9Q0JTB4_9MAGN</name>
<dbReference type="AlphaFoldDB" id="A0A9Q0JTB4"/>
<keyword evidence="3" id="KW-1185">Reference proteome</keyword>
<evidence type="ECO:0000256" key="1">
    <source>
        <dbReference type="SAM" id="MobiDB-lite"/>
    </source>
</evidence>
<accession>A0A9Q0JTB4</accession>
<dbReference type="EMBL" id="JAMYWD010000012">
    <property type="protein sequence ID" value="KAJ4950762.1"/>
    <property type="molecule type" value="Genomic_DNA"/>
</dbReference>
<gene>
    <name evidence="2" type="ORF">NE237_027594</name>
</gene>
<feature type="compositionally biased region" description="Basic residues" evidence="1">
    <location>
        <begin position="22"/>
        <end position="33"/>
    </location>
</feature>